<dbReference type="EMBL" id="NTXF01000036">
    <property type="protein sequence ID" value="PEX45931.1"/>
    <property type="molecule type" value="Genomic_DNA"/>
</dbReference>
<evidence type="ECO:0000256" key="5">
    <source>
        <dbReference type="ARBA" id="ARBA00029653"/>
    </source>
</evidence>
<evidence type="ECO:0000256" key="3">
    <source>
        <dbReference type="ARBA" id="ARBA00022969"/>
    </source>
</evidence>
<protein>
    <recommendedName>
        <fullName evidence="5">Crystaline entomocidal protoxin</fullName>
    </recommendedName>
</protein>
<evidence type="ECO:0000313" key="6">
    <source>
        <dbReference type="EMBL" id="PEX45931.1"/>
    </source>
</evidence>
<keyword evidence="4" id="KW-0843">Virulence</keyword>
<evidence type="ECO:0000313" key="7">
    <source>
        <dbReference type="Proteomes" id="UP000220502"/>
    </source>
</evidence>
<dbReference type="AlphaFoldDB" id="A0ABD6SIA6"/>
<comment type="caution">
    <text evidence="6">The sequence shown here is derived from an EMBL/GenBank/DDBJ whole genome shotgun (WGS) entry which is preliminary data.</text>
</comment>
<keyword evidence="3" id="KW-0749">Sporulation</keyword>
<sequence length="97" mass="10744">MNKFTTTSICEIIKYAHDGGPDQLNNTARSIVIAGTDFIPYGGIYIFQLLNAVWPEKSGIKSQLNALNAKNSQNSDDKTKNQRGVWQMLLSNHLGAF</sequence>
<proteinExistence type="inferred from homology"/>
<accession>A0ABD6SIA6</accession>
<evidence type="ECO:0000256" key="2">
    <source>
        <dbReference type="ARBA" id="ARBA00022656"/>
    </source>
</evidence>
<reference evidence="6 7" key="1">
    <citation type="submission" date="2017-09" db="EMBL/GenBank/DDBJ databases">
        <title>Large-scale bioinformatics analysis of Bacillus genomes uncovers conserved roles of natural products in bacterial physiology.</title>
        <authorList>
            <consortium name="Agbiome Team Llc"/>
            <person name="Bleich R.M."/>
            <person name="Kirk G.J."/>
            <person name="Santa Maria K.C."/>
            <person name="Allen S.E."/>
            <person name="Farag S."/>
            <person name="Shank E.A."/>
            <person name="Bowers A."/>
        </authorList>
    </citation>
    <scope>NUCLEOTIDE SEQUENCE [LARGE SCALE GENOMIC DNA]</scope>
    <source>
        <strain evidence="6 7">AFS007900</strain>
    </source>
</reference>
<gene>
    <name evidence="6" type="ORF">CN461_23365</name>
</gene>
<dbReference type="GO" id="GO:0030435">
    <property type="term" value="P:sporulation resulting in formation of a cellular spore"/>
    <property type="evidence" value="ECO:0007669"/>
    <property type="project" value="UniProtKB-KW"/>
</dbReference>
<organism evidence="6 7">
    <name type="scientific">Bacillus thuringiensis</name>
    <dbReference type="NCBI Taxonomy" id="1428"/>
    <lineage>
        <taxon>Bacteria</taxon>
        <taxon>Bacillati</taxon>
        <taxon>Bacillota</taxon>
        <taxon>Bacilli</taxon>
        <taxon>Bacillales</taxon>
        <taxon>Bacillaceae</taxon>
        <taxon>Bacillus</taxon>
        <taxon>Bacillus cereus group</taxon>
    </lineage>
</organism>
<dbReference type="GO" id="GO:0090729">
    <property type="term" value="F:toxin activity"/>
    <property type="evidence" value="ECO:0007669"/>
    <property type="project" value="UniProtKB-KW"/>
</dbReference>
<keyword evidence="2" id="KW-0800">Toxin</keyword>
<dbReference type="InterPro" id="IPR036716">
    <property type="entry name" value="Pest_crys_N_sf"/>
</dbReference>
<dbReference type="RefSeq" id="WP_044306840.1">
    <property type="nucleotide sequence ID" value="NZ_NTVV01000017.1"/>
</dbReference>
<comment type="similarity">
    <text evidence="1">Belongs to the delta endotoxin family.</text>
</comment>
<dbReference type="Proteomes" id="UP000220502">
    <property type="component" value="Unassembled WGS sequence"/>
</dbReference>
<evidence type="ECO:0000256" key="4">
    <source>
        <dbReference type="ARBA" id="ARBA00023026"/>
    </source>
</evidence>
<evidence type="ECO:0000256" key="1">
    <source>
        <dbReference type="ARBA" id="ARBA00007819"/>
    </source>
</evidence>
<name>A0ABD6SIA6_BACTU</name>
<dbReference type="Gene3D" id="1.20.190.10">
    <property type="entry name" value="Pesticidal crystal protein, N-terminal domain"/>
    <property type="match status" value="1"/>
</dbReference>